<name>A0A2T0WQR7_9BACT</name>
<dbReference type="Pfam" id="PF13460">
    <property type="entry name" value="NAD_binding_10"/>
    <property type="match status" value="1"/>
</dbReference>
<evidence type="ECO:0000313" key="3">
    <source>
        <dbReference type="Proteomes" id="UP000238157"/>
    </source>
</evidence>
<reference evidence="2 3" key="1">
    <citation type="submission" date="2018-03" db="EMBL/GenBank/DDBJ databases">
        <title>Genomic Encyclopedia of Archaeal and Bacterial Type Strains, Phase II (KMG-II): from individual species to whole genera.</title>
        <authorList>
            <person name="Goeker M."/>
        </authorList>
    </citation>
    <scope>NUCLEOTIDE SEQUENCE [LARGE SCALE GENOMIC DNA]</scope>
    <source>
        <strain evidence="2 3">DSM 27929</strain>
    </source>
</reference>
<dbReference type="SUPFAM" id="SSF51735">
    <property type="entry name" value="NAD(P)-binding Rossmann-fold domains"/>
    <property type="match status" value="1"/>
</dbReference>
<proteinExistence type="predicted"/>
<keyword evidence="3" id="KW-1185">Reference proteome</keyword>
<protein>
    <submittedName>
        <fullName evidence="2">Putative NAD(P)-binding protein</fullName>
    </submittedName>
</protein>
<dbReference type="CDD" id="cd05243">
    <property type="entry name" value="SDR_a5"/>
    <property type="match status" value="1"/>
</dbReference>
<organism evidence="2 3">
    <name type="scientific">Mongoliibacter ruber</name>
    <dbReference type="NCBI Taxonomy" id="1750599"/>
    <lineage>
        <taxon>Bacteria</taxon>
        <taxon>Pseudomonadati</taxon>
        <taxon>Bacteroidota</taxon>
        <taxon>Cytophagia</taxon>
        <taxon>Cytophagales</taxon>
        <taxon>Cyclobacteriaceae</taxon>
        <taxon>Mongoliibacter</taxon>
    </lineage>
</organism>
<dbReference type="Gene3D" id="3.40.50.720">
    <property type="entry name" value="NAD(P)-binding Rossmann-like Domain"/>
    <property type="match status" value="1"/>
</dbReference>
<dbReference type="AlphaFoldDB" id="A0A2T0WQR7"/>
<accession>A0A2T0WQR7</accession>
<dbReference type="InterPro" id="IPR016040">
    <property type="entry name" value="NAD(P)-bd_dom"/>
</dbReference>
<gene>
    <name evidence="2" type="ORF">CLW00_103168</name>
</gene>
<dbReference type="InterPro" id="IPR036291">
    <property type="entry name" value="NAD(P)-bd_dom_sf"/>
</dbReference>
<dbReference type="PANTHER" id="PTHR15020:SF50">
    <property type="entry name" value="UPF0659 PROTEIN YMR090W"/>
    <property type="match status" value="1"/>
</dbReference>
<dbReference type="RefSeq" id="WP_106132834.1">
    <property type="nucleotide sequence ID" value="NZ_PVTR01000003.1"/>
</dbReference>
<dbReference type="EMBL" id="PVTR01000003">
    <property type="protein sequence ID" value="PRY89048.1"/>
    <property type="molecule type" value="Genomic_DNA"/>
</dbReference>
<sequence>MTNQKQQTLIIGAHGKTGQIVCDLLKDSKTYQPVAMIRNKDQEDFFQKKGIKTVLGDLEKDFDSAFEGIDRVVFAAGSGGSTGKDKTITVDQDGAKKSIEHAKKHGVQKYVMLSAMGTENPDPDSDIHHYLKAKHNADEYLKASGVHYTIVRPGALIDKSGSNKIEAAKHLNKKGEISRENVALTLVEVLESGVASNAYFDILDGSEPIAEAVSSF</sequence>
<dbReference type="Proteomes" id="UP000238157">
    <property type="component" value="Unassembled WGS sequence"/>
</dbReference>
<evidence type="ECO:0000313" key="2">
    <source>
        <dbReference type="EMBL" id="PRY89048.1"/>
    </source>
</evidence>
<dbReference type="PANTHER" id="PTHR15020">
    <property type="entry name" value="FLAVIN REDUCTASE-RELATED"/>
    <property type="match status" value="1"/>
</dbReference>
<comment type="caution">
    <text evidence="2">The sequence shown here is derived from an EMBL/GenBank/DDBJ whole genome shotgun (WGS) entry which is preliminary data.</text>
</comment>
<evidence type="ECO:0000259" key="1">
    <source>
        <dbReference type="Pfam" id="PF13460"/>
    </source>
</evidence>
<dbReference type="OrthoDB" id="9803892at2"/>
<feature type="domain" description="NAD(P)-binding" evidence="1">
    <location>
        <begin position="12"/>
        <end position="191"/>
    </location>
</feature>